<protein>
    <submittedName>
        <fullName evidence="19">Penicillin-binding protein 1F</fullName>
    </submittedName>
</protein>
<keyword evidence="4" id="KW-0121">Carboxypeptidase</keyword>
<comment type="similarity">
    <text evidence="2">In the C-terminal section; belongs to the transpeptidase family.</text>
</comment>
<evidence type="ECO:0000256" key="5">
    <source>
        <dbReference type="ARBA" id="ARBA00022670"/>
    </source>
</evidence>
<dbReference type="GO" id="GO:0071555">
    <property type="term" value="P:cell wall organization"/>
    <property type="evidence" value="ECO:0007669"/>
    <property type="project" value="UniProtKB-KW"/>
</dbReference>
<proteinExistence type="inferred from homology"/>
<evidence type="ECO:0000256" key="8">
    <source>
        <dbReference type="ARBA" id="ARBA00022801"/>
    </source>
</evidence>
<dbReference type="GO" id="GO:0008658">
    <property type="term" value="F:penicillin binding"/>
    <property type="evidence" value="ECO:0007669"/>
    <property type="project" value="InterPro"/>
</dbReference>
<feature type="domain" description="Glycosyl transferase family 51" evidence="18">
    <location>
        <begin position="98"/>
        <end position="277"/>
    </location>
</feature>
<keyword evidence="5" id="KW-0645">Protease</keyword>
<feature type="compositionally biased region" description="Basic residues" evidence="15">
    <location>
        <begin position="20"/>
        <end position="29"/>
    </location>
</feature>
<dbReference type="PANTHER" id="PTHR32282:SF33">
    <property type="entry name" value="PEPTIDOGLYCAN GLYCOSYLTRANSFERASE"/>
    <property type="match status" value="1"/>
</dbReference>
<gene>
    <name evidence="19" type="primary">pbpF_1</name>
    <name evidence="19" type="ORF">Cva_00173</name>
</gene>
<evidence type="ECO:0000256" key="14">
    <source>
        <dbReference type="ARBA" id="ARBA00049902"/>
    </source>
</evidence>
<dbReference type="GO" id="GO:0008360">
    <property type="term" value="P:regulation of cell shape"/>
    <property type="evidence" value="ECO:0007669"/>
    <property type="project" value="UniProtKB-KW"/>
</dbReference>
<dbReference type="Pfam" id="PF00912">
    <property type="entry name" value="Transgly"/>
    <property type="match status" value="1"/>
</dbReference>
<organism evidence="19 20">
    <name type="scientific">Caedimonas varicaedens</name>
    <dbReference type="NCBI Taxonomy" id="1629334"/>
    <lineage>
        <taxon>Bacteria</taxon>
        <taxon>Pseudomonadati</taxon>
        <taxon>Pseudomonadota</taxon>
        <taxon>Alphaproteobacteria</taxon>
        <taxon>Holosporales</taxon>
        <taxon>Caedimonadaceae</taxon>
        <taxon>Caedimonas</taxon>
    </lineage>
</organism>
<dbReference type="SUPFAM" id="SSF53955">
    <property type="entry name" value="Lysozyme-like"/>
    <property type="match status" value="1"/>
</dbReference>
<evidence type="ECO:0000256" key="11">
    <source>
        <dbReference type="ARBA" id="ARBA00023268"/>
    </source>
</evidence>
<accession>A0A0K8MAS1</accession>
<dbReference type="GO" id="GO:0009002">
    <property type="term" value="F:serine-type D-Ala-D-Ala carboxypeptidase activity"/>
    <property type="evidence" value="ECO:0007669"/>
    <property type="project" value="UniProtKB-EC"/>
</dbReference>
<dbReference type="InterPro" id="IPR001460">
    <property type="entry name" value="PCN-bd_Tpept"/>
</dbReference>
<evidence type="ECO:0000259" key="18">
    <source>
        <dbReference type="Pfam" id="PF00912"/>
    </source>
</evidence>
<dbReference type="EMBL" id="BBVC01000007">
    <property type="protein sequence ID" value="GAO97537.1"/>
    <property type="molecule type" value="Genomic_DNA"/>
</dbReference>
<evidence type="ECO:0000256" key="13">
    <source>
        <dbReference type="ARBA" id="ARBA00034000"/>
    </source>
</evidence>
<keyword evidence="20" id="KW-1185">Reference proteome</keyword>
<dbReference type="OrthoDB" id="9766909at2"/>
<evidence type="ECO:0000256" key="6">
    <source>
        <dbReference type="ARBA" id="ARBA00022676"/>
    </source>
</evidence>
<dbReference type="UniPathway" id="UPA00219"/>
<dbReference type="GO" id="GO:0030288">
    <property type="term" value="C:outer membrane-bounded periplasmic space"/>
    <property type="evidence" value="ECO:0007669"/>
    <property type="project" value="TreeGrafter"/>
</dbReference>
<feature type="transmembrane region" description="Helical" evidence="16">
    <location>
        <begin position="50"/>
        <end position="73"/>
    </location>
</feature>
<feature type="domain" description="Penicillin-binding protein transpeptidase" evidence="17">
    <location>
        <begin position="366"/>
        <end position="628"/>
    </location>
</feature>
<evidence type="ECO:0000256" key="15">
    <source>
        <dbReference type="SAM" id="MobiDB-lite"/>
    </source>
</evidence>
<dbReference type="NCBIfam" id="TIGR02074">
    <property type="entry name" value="PBP_1a_fam"/>
    <property type="match status" value="1"/>
</dbReference>
<keyword evidence="9" id="KW-0133">Cell shape</keyword>
<evidence type="ECO:0000256" key="4">
    <source>
        <dbReference type="ARBA" id="ARBA00022645"/>
    </source>
</evidence>
<dbReference type="Gene3D" id="3.40.710.10">
    <property type="entry name" value="DD-peptidase/beta-lactamase superfamily"/>
    <property type="match status" value="1"/>
</dbReference>
<dbReference type="Pfam" id="PF00905">
    <property type="entry name" value="Transpeptidase"/>
    <property type="match status" value="1"/>
</dbReference>
<dbReference type="InterPro" id="IPR050396">
    <property type="entry name" value="Glycosyltr_51/Transpeptidase"/>
</dbReference>
<dbReference type="GO" id="GO:0008955">
    <property type="term" value="F:peptidoglycan glycosyltransferase activity"/>
    <property type="evidence" value="ECO:0007669"/>
    <property type="project" value="UniProtKB-EC"/>
</dbReference>
<keyword evidence="6" id="KW-0328">Glycosyltransferase</keyword>
<dbReference type="GO" id="GO:0009252">
    <property type="term" value="P:peptidoglycan biosynthetic process"/>
    <property type="evidence" value="ECO:0007669"/>
    <property type="project" value="UniProtKB-UniPathway"/>
</dbReference>
<evidence type="ECO:0000256" key="12">
    <source>
        <dbReference type="ARBA" id="ARBA00023316"/>
    </source>
</evidence>
<evidence type="ECO:0000256" key="3">
    <source>
        <dbReference type="ARBA" id="ARBA00007739"/>
    </source>
</evidence>
<keyword evidence="7" id="KW-0808">Transferase</keyword>
<keyword evidence="16" id="KW-0472">Membrane</keyword>
<keyword evidence="16" id="KW-0812">Transmembrane</keyword>
<evidence type="ECO:0000256" key="10">
    <source>
        <dbReference type="ARBA" id="ARBA00022984"/>
    </source>
</evidence>
<keyword evidence="16" id="KW-1133">Transmembrane helix</keyword>
<keyword evidence="12" id="KW-0961">Cell wall biogenesis/degradation</keyword>
<dbReference type="STRING" id="1629334.Cva_00173"/>
<dbReference type="InterPro" id="IPR023346">
    <property type="entry name" value="Lysozyme-like_dom_sf"/>
</dbReference>
<dbReference type="Gene3D" id="1.10.3810.10">
    <property type="entry name" value="Biosynthetic peptidoglycan transglycosylase-like"/>
    <property type="match status" value="1"/>
</dbReference>
<name>A0A0K8MAS1_9PROT</name>
<evidence type="ECO:0000256" key="2">
    <source>
        <dbReference type="ARBA" id="ARBA00007090"/>
    </source>
</evidence>
<comment type="catalytic activity">
    <reaction evidence="14">
        <text>[GlcNAc-(1-&gt;4)-Mur2Ac(oyl-L-Ala-gamma-D-Glu-L-Lys-D-Ala-D-Ala)](n)-di-trans,octa-cis-undecaprenyl diphosphate + beta-D-GlcNAc-(1-&gt;4)-Mur2Ac(oyl-L-Ala-gamma-D-Glu-L-Lys-D-Ala-D-Ala)-di-trans,octa-cis-undecaprenyl diphosphate = [GlcNAc-(1-&gt;4)-Mur2Ac(oyl-L-Ala-gamma-D-Glu-L-Lys-D-Ala-D-Ala)](n+1)-di-trans,octa-cis-undecaprenyl diphosphate + di-trans,octa-cis-undecaprenyl diphosphate + H(+)</text>
        <dbReference type="Rhea" id="RHEA:23708"/>
        <dbReference type="Rhea" id="RHEA-COMP:9602"/>
        <dbReference type="Rhea" id="RHEA-COMP:9603"/>
        <dbReference type="ChEBI" id="CHEBI:15378"/>
        <dbReference type="ChEBI" id="CHEBI:58405"/>
        <dbReference type="ChEBI" id="CHEBI:60033"/>
        <dbReference type="ChEBI" id="CHEBI:78435"/>
        <dbReference type="EC" id="2.4.99.28"/>
    </reaction>
</comment>
<evidence type="ECO:0000313" key="19">
    <source>
        <dbReference type="EMBL" id="GAO97537.1"/>
    </source>
</evidence>
<comment type="catalytic activity">
    <reaction evidence="13">
        <text>Preferential cleavage: (Ac)2-L-Lys-D-Ala-|-D-Ala. Also transpeptidation of peptidyl-alanyl moieties that are N-acyl substituents of D-alanine.</text>
        <dbReference type="EC" id="3.4.16.4"/>
    </reaction>
</comment>
<evidence type="ECO:0000313" key="20">
    <source>
        <dbReference type="Proteomes" id="UP000036771"/>
    </source>
</evidence>
<comment type="caution">
    <text evidence="19">The sequence shown here is derived from an EMBL/GenBank/DDBJ whole genome shotgun (WGS) entry which is preliminary data.</text>
</comment>
<dbReference type="Proteomes" id="UP000036771">
    <property type="component" value="Unassembled WGS sequence"/>
</dbReference>
<feature type="region of interest" description="Disordered" evidence="15">
    <location>
        <begin position="1"/>
        <end position="38"/>
    </location>
</feature>
<comment type="pathway">
    <text evidence="1">Cell wall biogenesis; peptidoglycan biosynthesis.</text>
</comment>
<evidence type="ECO:0000259" key="17">
    <source>
        <dbReference type="Pfam" id="PF00905"/>
    </source>
</evidence>
<dbReference type="SUPFAM" id="SSF56601">
    <property type="entry name" value="beta-lactamase/transpeptidase-like"/>
    <property type="match status" value="1"/>
</dbReference>
<dbReference type="AlphaFoldDB" id="A0A0K8MAS1"/>
<keyword evidence="10" id="KW-0573">Peptidoglycan synthesis</keyword>
<dbReference type="InterPro" id="IPR012338">
    <property type="entry name" value="Beta-lactam/transpept-like"/>
</dbReference>
<dbReference type="PANTHER" id="PTHR32282">
    <property type="entry name" value="BINDING PROTEIN TRANSPEPTIDASE, PUTATIVE-RELATED"/>
    <property type="match status" value="1"/>
</dbReference>
<evidence type="ECO:0000256" key="9">
    <source>
        <dbReference type="ARBA" id="ARBA00022960"/>
    </source>
</evidence>
<dbReference type="GO" id="GO:0006508">
    <property type="term" value="P:proteolysis"/>
    <property type="evidence" value="ECO:0007669"/>
    <property type="project" value="UniProtKB-KW"/>
</dbReference>
<evidence type="ECO:0000256" key="1">
    <source>
        <dbReference type="ARBA" id="ARBA00004752"/>
    </source>
</evidence>
<evidence type="ECO:0000256" key="7">
    <source>
        <dbReference type="ARBA" id="ARBA00022679"/>
    </source>
</evidence>
<dbReference type="InterPro" id="IPR036950">
    <property type="entry name" value="PBP_transglycosylase"/>
</dbReference>
<comment type="similarity">
    <text evidence="3">In the N-terminal section; belongs to the glycosyltransferase 51 family.</text>
</comment>
<keyword evidence="8" id="KW-0378">Hydrolase</keyword>
<dbReference type="FunFam" id="1.10.3810.10:FF:000001">
    <property type="entry name" value="Penicillin-binding protein 1A"/>
    <property type="match status" value="1"/>
</dbReference>
<reference evidence="19 20" key="1">
    <citation type="submission" date="2015-03" db="EMBL/GenBank/DDBJ databases">
        <title>Caedibacter varicaedens, whole genome shotgun sequence.</title>
        <authorList>
            <person name="Suzuki H."/>
            <person name="Dapper A.L."/>
            <person name="Gibson A.K."/>
            <person name="Jackson C."/>
            <person name="Lee H."/>
            <person name="Pejaver V.R."/>
            <person name="Doak T."/>
            <person name="Lynch M."/>
        </authorList>
    </citation>
    <scope>NUCLEOTIDE SEQUENCE [LARGE SCALE GENOMIC DNA]</scope>
</reference>
<evidence type="ECO:0000256" key="16">
    <source>
        <dbReference type="SAM" id="Phobius"/>
    </source>
</evidence>
<sequence>MVDRPPTLRVNPEERLQGSYRKKEKRAQKTRQEPSSRRKKRNYNWYRRPILWVLNLLIWGLMVLGSIVLWYAYDLPDIKRLEGVTRKPSVTLLARDGSVMATYGDLYGSVVRAEDLPLHIPGAIMAIEDRRFYRHFGVDILGILRAAWVNYRAGSVVQGGSTLTQQLAKNFLLSEKLYEPTNRSMRRKIQEVLLALWLEHRFSKQQILTLYLNRVYLGAGVYGIDAAAHKYFDKSAKDLTLYEAAVIAGLLKAPSRYSPISNPQLAHERGQTVLAAMEDAGFISHEQRLQYTVAPDPLKQARHKALVGRYFSDWIFEKLDEYIGKVEEDIIVQTTLDLRLQNLAEEKSRAVLDAEGTKLNVTQAALVAMTPDGGVRAMVGGRNYTQSQFNRVTQAKRQIGSSFKFFTFLCALESGYTSSSMIADTPLRVGKWRPKNYKYKEQGEVTFIDGFAYSINAVAVRLATQVGIKRMAEMAYRLGLMSPQPKDMTISLGSGQATLLELTSAYSTVANHGFGVWPYGITEVRTSQGERVLYKRKGQGTGRILNPKCVVDMLALMSAAFSYGTGKRASIGRPAAGKTGTSQNYRDAWSIGFTPDLVTGVWVGNDNESHMKTVTGGKIPAQIWHDFMAAAHEGYPVHVFPQLREK</sequence>
<dbReference type="InterPro" id="IPR001264">
    <property type="entry name" value="Glyco_trans_51"/>
</dbReference>
<keyword evidence="11" id="KW-0511">Multifunctional enzyme</keyword>